<reference evidence="2" key="1">
    <citation type="journal article" date="2015" name="Genome Announc.">
        <title>Draft Genome Sequence of an Anaerobic Ammonium-Oxidizing Bacterium, "Candidatus Brocadia sinica".</title>
        <authorList>
            <person name="Oshiki M."/>
            <person name="Shinyako-Hata K."/>
            <person name="Satoh H."/>
            <person name="Okabe S."/>
        </authorList>
    </citation>
    <scope>NUCLEOTIDE SEQUENCE [LARGE SCALE GENOMIC DNA]</scope>
    <source>
        <strain evidence="2">JPN1</strain>
    </source>
</reference>
<evidence type="ECO:0000313" key="1">
    <source>
        <dbReference type="EMBL" id="GAN33791.1"/>
    </source>
</evidence>
<gene>
    <name evidence="1" type="ORF">BROSI_A2325</name>
</gene>
<accession>A0ABQ0JYJ7</accession>
<evidence type="ECO:0000313" key="2">
    <source>
        <dbReference type="Proteomes" id="UP000032309"/>
    </source>
</evidence>
<dbReference type="Proteomes" id="UP000032309">
    <property type="component" value="Unassembled WGS sequence"/>
</dbReference>
<keyword evidence="2" id="KW-1185">Reference proteome</keyword>
<proteinExistence type="predicted"/>
<comment type="caution">
    <text evidence="1">The sequence shown here is derived from an EMBL/GenBank/DDBJ whole genome shotgun (WGS) entry which is preliminary data.</text>
</comment>
<protein>
    <submittedName>
        <fullName evidence="1">NAD-dependent aldehyde dehydrogenases</fullName>
    </submittedName>
</protein>
<sequence length="50" mass="5896">MFCDVAVMLTPVLIELTSDKEWITYEFGVPPPRWQILFLAVRITDKERNI</sequence>
<organism evidence="1 2">
    <name type="scientific">Candidatus Brocadia sinica JPN1</name>
    <dbReference type="NCBI Taxonomy" id="1197129"/>
    <lineage>
        <taxon>Bacteria</taxon>
        <taxon>Pseudomonadati</taxon>
        <taxon>Planctomycetota</taxon>
        <taxon>Candidatus Brocadiia</taxon>
        <taxon>Candidatus Brocadiales</taxon>
        <taxon>Candidatus Brocadiaceae</taxon>
        <taxon>Candidatus Brocadia</taxon>
    </lineage>
</organism>
<dbReference type="EMBL" id="BAFN01000001">
    <property type="protein sequence ID" value="GAN33791.1"/>
    <property type="molecule type" value="Genomic_DNA"/>
</dbReference>
<name>A0ABQ0JYJ7_9BACT</name>